<dbReference type="STRING" id="4232.A0A251RL01"/>
<dbReference type="Proteomes" id="UP000215914">
    <property type="component" value="Chromosome 17"/>
</dbReference>
<dbReference type="InterPro" id="IPR015424">
    <property type="entry name" value="PyrdxlP-dep_Trfase"/>
</dbReference>
<dbReference type="OMA" id="FIRYAIC"/>
<keyword evidence="9" id="KW-1185">Reference proteome</keyword>
<dbReference type="InterPro" id="IPR002129">
    <property type="entry name" value="PyrdxlP-dep_de-COase"/>
</dbReference>
<dbReference type="EMBL" id="CM007906">
    <property type="protein sequence ID" value="OTF84985.1"/>
    <property type="molecule type" value="Genomic_DNA"/>
</dbReference>
<dbReference type="InParanoid" id="A0A251RL01"/>
<dbReference type="InterPro" id="IPR010977">
    <property type="entry name" value="Aromatic_deC"/>
</dbReference>
<reference evidence="9" key="1">
    <citation type="journal article" date="2017" name="Nature">
        <title>The sunflower genome provides insights into oil metabolism, flowering and Asterid evolution.</title>
        <authorList>
            <person name="Badouin H."/>
            <person name="Gouzy J."/>
            <person name="Grassa C.J."/>
            <person name="Murat F."/>
            <person name="Staton S.E."/>
            <person name="Cottret L."/>
            <person name="Lelandais-Briere C."/>
            <person name="Owens G.L."/>
            <person name="Carrere S."/>
            <person name="Mayjonade B."/>
            <person name="Legrand L."/>
            <person name="Gill N."/>
            <person name="Kane N.C."/>
            <person name="Bowers J.E."/>
            <person name="Hubner S."/>
            <person name="Bellec A."/>
            <person name="Berard A."/>
            <person name="Berges H."/>
            <person name="Blanchet N."/>
            <person name="Boniface M.C."/>
            <person name="Brunel D."/>
            <person name="Catrice O."/>
            <person name="Chaidir N."/>
            <person name="Claudel C."/>
            <person name="Donnadieu C."/>
            <person name="Faraut T."/>
            <person name="Fievet G."/>
            <person name="Helmstetter N."/>
            <person name="King M."/>
            <person name="Knapp S.J."/>
            <person name="Lai Z."/>
            <person name="Le Paslier M.C."/>
            <person name="Lippi Y."/>
            <person name="Lorenzon L."/>
            <person name="Mandel J.R."/>
            <person name="Marage G."/>
            <person name="Marchand G."/>
            <person name="Marquand E."/>
            <person name="Bret-Mestries E."/>
            <person name="Morien E."/>
            <person name="Nambeesan S."/>
            <person name="Nguyen T."/>
            <person name="Pegot-Espagnet P."/>
            <person name="Pouilly N."/>
            <person name="Raftis F."/>
            <person name="Sallet E."/>
            <person name="Schiex T."/>
            <person name="Thomas J."/>
            <person name="Vandecasteele C."/>
            <person name="Vares D."/>
            <person name="Vear F."/>
            <person name="Vautrin S."/>
            <person name="Crespi M."/>
            <person name="Mangin B."/>
            <person name="Burke J.M."/>
            <person name="Salse J."/>
            <person name="Munos S."/>
            <person name="Vincourt P."/>
            <person name="Rieseberg L.H."/>
            <person name="Langlade N.B."/>
        </authorList>
    </citation>
    <scope>NUCLEOTIDE SEQUENCE [LARGE SCALE GENOMIC DNA]</scope>
    <source>
        <strain evidence="9">cv. SF193</strain>
    </source>
</reference>
<dbReference type="PANTHER" id="PTHR11999">
    <property type="entry name" value="GROUP II PYRIDOXAL-5-PHOSPHATE DECARBOXYLASE"/>
    <property type="match status" value="1"/>
</dbReference>
<dbReference type="Gene3D" id="3.40.640.10">
    <property type="entry name" value="Type I PLP-dependent aspartate aminotransferase-like (Major domain)"/>
    <property type="match status" value="2"/>
</dbReference>
<dbReference type="AlphaFoldDB" id="A0A251RL01"/>
<gene>
    <name evidence="8" type="ORF">HannXRQ_Chr17g0535051</name>
</gene>
<dbReference type="GO" id="GO:0005737">
    <property type="term" value="C:cytoplasm"/>
    <property type="evidence" value="ECO:0000318"/>
    <property type="project" value="GO_Central"/>
</dbReference>
<dbReference type="GO" id="GO:0030170">
    <property type="term" value="F:pyridoxal phosphate binding"/>
    <property type="evidence" value="ECO:0007669"/>
    <property type="project" value="InterPro"/>
</dbReference>
<name>A0A251RL01_HELAN</name>
<evidence type="ECO:0000256" key="5">
    <source>
        <dbReference type="ARBA" id="ARBA00023239"/>
    </source>
</evidence>
<comment type="similarity">
    <text evidence="2 7">Belongs to the group II decarboxylase family.</text>
</comment>
<dbReference type="PRINTS" id="PR00800">
    <property type="entry name" value="YHDCRBOXLASE"/>
</dbReference>
<keyword evidence="8" id="KW-0808">Transferase</keyword>
<dbReference type="GO" id="GO:0019752">
    <property type="term" value="P:carboxylic acid metabolic process"/>
    <property type="evidence" value="ECO:0007669"/>
    <property type="project" value="InterPro"/>
</dbReference>
<proteinExistence type="inferred from homology"/>
<feature type="modified residue" description="N6-(pyridoxal phosphate)lysine" evidence="6">
    <location>
        <position position="280"/>
    </location>
</feature>
<keyword evidence="5 7" id="KW-0456">Lyase</keyword>
<evidence type="ECO:0000256" key="4">
    <source>
        <dbReference type="ARBA" id="ARBA00022898"/>
    </source>
</evidence>
<evidence type="ECO:0000256" key="3">
    <source>
        <dbReference type="ARBA" id="ARBA00022793"/>
    </source>
</evidence>
<accession>A0A251RL01</accession>
<dbReference type="GO" id="GO:0016831">
    <property type="term" value="F:carboxy-lyase activity"/>
    <property type="evidence" value="ECO:0000318"/>
    <property type="project" value="GO_Central"/>
</dbReference>
<dbReference type="SUPFAM" id="SSF53383">
    <property type="entry name" value="PLP-dependent transferases"/>
    <property type="match status" value="1"/>
</dbReference>
<dbReference type="Pfam" id="PF00282">
    <property type="entry name" value="Pyridoxal_deC"/>
    <property type="match status" value="3"/>
</dbReference>
<keyword evidence="4 6" id="KW-0663">Pyridoxal phosphate</keyword>
<evidence type="ECO:0000256" key="1">
    <source>
        <dbReference type="ARBA" id="ARBA00001933"/>
    </source>
</evidence>
<dbReference type="GO" id="GO:0006520">
    <property type="term" value="P:amino acid metabolic process"/>
    <property type="evidence" value="ECO:0007669"/>
    <property type="project" value="InterPro"/>
</dbReference>
<evidence type="ECO:0000256" key="7">
    <source>
        <dbReference type="RuleBase" id="RU000382"/>
    </source>
</evidence>
<protein>
    <submittedName>
        <fullName evidence="8">Putative pyridoxal phosphate-dependent decarboxylase, Pyridoxal phosphate-dependent transferase</fullName>
    </submittedName>
</protein>
<organism evidence="8 9">
    <name type="scientific">Helianthus annuus</name>
    <name type="common">Common sunflower</name>
    <dbReference type="NCBI Taxonomy" id="4232"/>
    <lineage>
        <taxon>Eukaryota</taxon>
        <taxon>Viridiplantae</taxon>
        <taxon>Streptophyta</taxon>
        <taxon>Embryophyta</taxon>
        <taxon>Tracheophyta</taxon>
        <taxon>Spermatophyta</taxon>
        <taxon>Magnoliopsida</taxon>
        <taxon>eudicotyledons</taxon>
        <taxon>Gunneridae</taxon>
        <taxon>Pentapetalae</taxon>
        <taxon>asterids</taxon>
        <taxon>campanulids</taxon>
        <taxon>Asterales</taxon>
        <taxon>Asteraceae</taxon>
        <taxon>Asteroideae</taxon>
        <taxon>Heliantheae alliance</taxon>
        <taxon>Heliantheae</taxon>
        <taxon>Helianthus</taxon>
    </lineage>
</organism>
<evidence type="ECO:0000313" key="9">
    <source>
        <dbReference type="Proteomes" id="UP000215914"/>
    </source>
</evidence>
<dbReference type="Gene3D" id="3.90.1150.10">
    <property type="entry name" value="Aspartate Aminotransferase, domain 1"/>
    <property type="match status" value="1"/>
</dbReference>
<dbReference type="Gene3D" id="1.20.1340.10">
    <property type="entry name" value="dopa decarboxylase, N-terminal domain"/>
    <property type="match status" value="1"/>
</dbReference>
<comment type="cofactor">
    <cofactor evidence="1 6 7">
        <name>pyridoxal 5'-phosphate</name>
        <dbReference type="ChEBI" id="CHEBI:597326"/>
    </cofactor>
</comment>
<evidence type="ECO:0000256" key="2">
    <source>
        <dbReference type="ARBA" id="ARBA00009533"/>
    </source>
</evidence>
<dbReference type="PANTHER" id="PTHR11999:SF157">
    <property type="entry name" value="TRYPTOPHAN DECARBOXYLASE 1"/>
    <property type="match status" value="1"/>
</dbReference>
<evidence type="ECO:0000313" key="8">
    <source>
        <dbReference type="EMBL" id="OTF84985.1"/>
    </source>
</evidence>
<keyword evidence="3" id="KW-0210">Decarboxylase</keyword>
<dbReference type="InterPro" id="IPR015421">
    <property type="entry name" value="PyrdxlP-dep_Trfase_major"/>
</dbReference>
<dbReference type="InterPro" id="IPR015422">
    <property type="entry name" value="PyrdxlP-dep_Trfase_small"/>
</dbReference>
<evidence type="ECO:0000256" key="6">
    <source>
        <dbReference type="PIRSR" id="PIRSR602129-50"/>
    </source>
</evidence>
<dbReference type="GO" id="GO:0016740">
    <property type="term" value="F:transferase activity"/>
    <property type="evidence" value="ECO:0007669"/>
    <property type="project" value="UniProtKB-KW"/>
</dbReference>
<sequence>MGSPTSNFITAPESLDSKHFNHLNPEDLRTKAHKAVDFIADYYKNIESYPVGSQAQPGYLKNRLPETPPDTPESFDTILKDVQNDLIPGITHFLSPNFFGYFPASVSSAAFIGEILCTGFNANGFKWIGSPAVTELEMVVMDWLGVMLKLPKSFMFSGSGGGVVHSTTSEAILSTIVVARDRVLNEIGIENIGKLVVYGSDQTHSTYKKACKIAEADVEEGTTSTTAVDPVKDLAEVANKYNIWVHVDGAYGGNACICPEYRPFLDGIEKVDSLSLSPHKWLLCYTECCCMWRVRLDGELHGLASGDVARFRPLRLWFVLRSYGVANLQNHIRSDVQMAITFERLVKSDVRLEIVVPQRFSLVCFRLKQLNGFDSSYTESLNKKLLERVNSTGRVYLTHTVVAGIYMLRFVVGATLTEEGHVINAWEVIREMVNTIVNEF</sequence>